<sequence>MTPGTQSPFFLLLLLTVLTVVTGSGHASSTPGGEKETSATQRSSVPSSTEKNAIPAPTTTKSCRETF</sequence>
<organism evidence="3">
    <name type="scientific">Homo sapiens</name>
    <name type="common">Human</name>
    <dbReference type="NCBI Taxonomy" id="9606"/>
    <lineage>
        <taxon>Eukaryota</taxon>
        <taxon>Metazoa</taxon>
        <taxon>Chordata</taxon>
        <taxon>Craniata</taxon>
        <taxon>Vertebrata</taxon>
        <taxon>Euteleostomi</taxon>
        <taxon>Mammalia</taxon>
        <taxon>Eutheria</taxon>
        <taxon>Euarchontoglires</taxon>
        <taxon>Primates</taxon>
        <taxon>Haplorrhini</taxon>
        <taxon>Catarrhini</taxon>
        <taxon>Hominidae</taxon>
        <taxon>Homo</taxon>
    </lineage>
</organism>
<evidence type="ECO:0000256" key="2">
    <source>
        <dbReference type="SAM" id="SignalP"/>
    </source>
</evidence>
<dbReference type="OrthoDB" id="9909831at2759"/>
<protein>
    <submittedName>
        <fullName evidence="3">Mucin short variant SV3</fullName>
    </submittedName>
</protein>
<dbReference type="EMBL" id="AY327591">
    <property type="protein sequence ID" value="AAP97022.1"/>
    <property type="molecule type" value="mRNA"/>
</dbReference>
<accession>Q7Z543</accession>
<reference evidence="3" key="2">
    <citation type="journal article" date="2013" name="Cancer Immunol. Immunother.">
        <title>Human mucin MUC1 RNA undergoes different types of alternative splicing resulting in multiple isoforms.</title>
        <authorList>
            <person name="Zhang L."/>
            <person name="Vlad A."/>
            <person name="Milcarek C."/>
            <person name="Finn O.J."/>
        </authorList>
    </citation>
    <scope>NUCLEOTIDE SEQUENCE</scope>
</reference>
<feature type="compositionally biased region" description="Polar residues" evidence="1">
    <location>
        <begin position="38"/>
        <end position="61"/>
    </location>
</feature>
<dbReference type="PeptideAtlas" id="Q7Z543"/>
<name>Q7Z543_HUMAN</name>
<gene>
    <name evidence="3" type="primary">MUC1</name>
</gene>
<feature type="region of interest" description="Disordered" evidence="1">
    <location>
        <begin position="23"/>
        <end position="67"/>
    </location>
</feature>
<proteinExistence type="evidence at transcript level"/>
<keyword evidence="2" id="KW-0732">Signal</keyword>
<feature type="chain" id="PRO_5004296930" evidence="2">
    <location>
        <begin position="24"/>
        <end position="67"/>
    </location>
</feature>
<dbReference type="AlphaFoldDB" id="Q7Z543"/>
<dbReference type="ChiTaRS" id="MUC1">
    <property type="organism name" value="human"/>
</dbReference>
<feature type="signal peptide" evidence="2">
    <location>
        <begin position="1"/>
        <end position="23"/>
    </location>
</feature>
<reference evidence="3" key="1">
    <citation type="submission" date="2003-06" db="EMBL/GenBank/DDBJ databases">
        <authorList>
            <person name="Zhang L.X."/>
            <person name="Lu H.J."/>
        </authorList>
    </citation>
    <scope>NUCLEOTIDE SEQUENCE</scope>
</reference>
<evidence type="ECO:0000256" key="1">
    <source>
        <dbReference type="SAM" id="MobiDB-lite"/>
    </source>
</evidence>
<evidence type="ECO:0000313" key="3">
    <source>
        <dbReference type="EMBL" id="AAP97022.1"/>
    </source>
</evidence>